<dbReference type="InterPro" id="IPR001547">
    <property type="entry name" value="Glyco_hydro_5"/>
</dbReference>
<evidence type="ECO:0000256" key="6">
    <source>
        <dbReference type="ARBA" id="ARBA00023326"/>
    </source>
</evidence>
<dbReference type="GO" id="GO:0008810">
    <property type="term" value="F:cellulase activity"/>
    <property type="evidence" value="ECO:0007669"/>
    <property type="project" value="UniProtKB-EC"/>
</dbReference>
<feature type="transmembrane region" description="Helical" evidence="9">
    <location>
        <begin position="20"/>
        <end position="43"/>
    </location>
</feature>
<name>A0A7W3P6V6_9ACTN</name>
<organism evidence="11 12">
    <name type="scientific">Microlunatus kandeliicorticis</name>
    <dbReference type="NCBI Taxonomy" id="1759536"/>
    <lineage>
        <taxon>Bacteria</taxon>
        <taxon>Bacillati</taxon>
        <taxon>Actinomycetota</taxon>
        <taxon>Actinomycetes</taxon>
        <taxon>Propionibacteriales</taxon>
        <taxon>Propionibacteriaceae</taxon>
        <taxon>Microlunatus</taxon>
    </lineage>
</organism>
<keyword evidence="6 7" id="KW-0624">Polysaccharide degradation</keyword>
<gene>
    <name evidence="11" type="ORF">FHX74_003010</name>
</gene>
<dbReference type="SUPFAM" id="SSF51445">
    <property type="entry name" value="(Trans)glycosidases"/>
    <property type="match status" value="1"/>
</dbReference>
<comment type="similarity">
    <text evidence="7">Belongs to the glycosyl hydrolase 5 (cellulase A) family.</text>
</comment>
<evidence type="ECO:0000256" key="1">
    <source>
        <dbReference type="ARBA" id="ARBA00000966"/>
    </source>
</evidence>
<dbReference type="SMART" id="SM00637">
    <property type="entry name" value="CBD_II"/>
    <property type="match status" value="1"/>
</dbReference>
<evidence type="ECO:0000256" key="7">
    <source>
        <dbReference type="RuleBase" id="RU361153"/>
    </source>
</evidence>
<dbReference type="Gene3D" id="3.20.20.80">
    <property type="entry name" value="Glycosidases"/>
    <property type="match status" value="1"/>
</dbReference>
<dbReference type="Gene3D" id="2.60.40.290">
    <property type="match status" value="1"/>
</dbReference>
<evidence type="ECO:0000256" key="5">
    <source>
        <dbReference type="ARBA" id="ARBA00023295"/>
    </source>
</evidence>
<comment type="caution">
    <text evidence="11">The sequence shown here is derived from an EMBL/GenBank/DDBJ whole genome shotgun (WGS) entry which is preliminary data.</text>
</comment>
<dbReference type="EMBL" id="JACGWT010000005">
    <property type="protein sequence ID" value="MBA8795374.1"/>
    <property type="molecule type" value="Genomic_DNA"/>
</dbReference>
<dbReference type="GO" id="GO:0030245">
    <property type="term" value="P:cellulose catabolic process"/>
    <property type="evidence" value="ECO:0007669"/>
    <property type="project" value="UniProtKB-KW"/>
</dbReference>
<dbReference type="PROSITE" id="PS00659">
    <property type="entry name" value="GLYCOSYL_HYDROL_F5"/>
    <property type="match status" value="1"/>
</dbReference>
<dbReference type="AlphaFoldDB" id="A0A7W3P6V6"/>
<dbReference type="PANTHER" id="PTHR35923">
    <property type="entry name" value="MAJOR EXTRACELLULAR ENDOGLUCANASE"/>
    <property type="match status" value="1"/>
</dbReference>
<evidence type="ECO:0000256" key="3">
    <source>
        <dbReference type="ARBA" id="ARBA00023001"/>
    </source>
</evidence>
<feature type="compositionally biased region" description="Low complexity" evidence="8">
    <location>
        <begin position="452"/>
        <end position="462"/>
    </location>
</feature>
<dbReference type="Pfam" id="PF00553">
    <property type="entry name" value="CBM_2"/>
    <property type="match status" value="1"/>
</dbReference>
<feature type="domain" description="CBM2" evidence="10">
    <location>
        <begin position="455"/>
        <end position="557"/>
    </location>
</feature>
<dbReference type="GO" id="GO:0030247">
    <property type="term" value="F:polysaccharide binding"/>
    <property type="evidence" value="ECO:0007669"/>
    <property type="project" value="UniProtKB-UniRule"/>
</dbReference>
<proteinExistence type="inferred from homology"/>
<accession>A0A7W3P6V6</accession>
<protein>
    <recommendedName>
        <fullName evidence="7">Endoglucanase</fullName>
        <ecNumber evidence="7">3.2.1.4</ecNumber>
    </recommendedName>
</protein>
<dbReference type="Pfam" id="PF00150">
    <property type="entry name" value="Cellulase"/>
    <property type="match status" value="1"/>
</dbReference>
<keyword evidence="4 7" id="KW-0119">Carbohydrate metabolism</keyword>
<dbReference type="InterPro" id="IPR001919">
    <property type="entry name" value="CBD2"/>
</dbReference>
<keyword evidence="12" id="KW-1185">Reference proteome</keyword>
<keyword evidence="9" id="KW-0812">Transmembrane</keyword>
<dbReference type="SUPFAM" id="SSF49384">
    <property type="entry name" value="Carbohydrate-binding domain"/>
    <property type="match status" value="1"/>
</dbReference>
<dbReference type="EC" id="3.2.1.4" evidence="7"/>
<feature type="region of interest" description="Disordered" evidence="8">
    <location>
        <begin position="394"/>
        <end position="462"/>
    </location>
</feature>
<dbReference type="RefSeq" id="WP_182561002.1">
    <property type="nucleotide sequence ID" value="NZ_JACGWT010000005.1"/>
</dbReference>
<keyword evidence="3 7" id="KW-0136">Cellulose degradation</keyword>
<evidence type="ECO:0000313" key="12">
    <source>
        <dbReference type="Proteomes" id="UP000523079"/>
    </source>
</evidence>
<dbReference type="PROSITE" id="PS51173">
    <property type="entry name" value="CBM2"/>
    <property type="match status" value="1"/>
</dbReference>
<evidence type="ECO:0000256" key="8">
    <source>
        <dbReference type="SAM" id="MobiDB-lite"/>
    </source>
</evidence>
<feature type="region of interest" description="Disordered" evidence="8">
    <location>
        <begin position="538"/>
        <end position="557"/>
    </location>
</feature>
<evidence type="ECO:0000256" key="2">
    <source>
        <dbReference type="ARBA" id="ARBA00022801"/>
    </source>
</evidence>
<keyword evidence="9" id="KW-1133">Transmembrane helix</keyword>
<evidence type="ECO:0000256" key="4">
    <source>
        <dbReference type="ARBA" id="ARBA00023277"/>
    </source>
</evidence>
<comment type="catalytic activity">
    <reaction evidence="1 7">
        <text>Endohydrolysis of (1-&gt;4)-beta-D-glucosidic linkages in cellulose, lichenin and cereal beta-D-glucans.</text>
        <dbReference type="EC" id="3.2.1.4"/>
    </reaction>
</comment>
<dbReference type="PANTHER" id="PTHR35923:SF2">
    <property type="entry name" value="ENDOGLUCANASE"/>
    <property type="match status" value="1"/>
</dbReference>
<keyword evidence="2 7" id="KW-0378">Hydrolase</keyword>
<dbReference type="InterPro" id="IPR008965">
    <property type="entry name" value="CBM2/CBM3_carb-bd_dom_sf"/>
</dbReference>
<reference evidence="11 12" key="1">
    <citation type="submission" date="2020-07" db="EMBL/GenBank/DDBJ databases">
        <title>Sequencing the genomes of 1000 actinobacteria strains.</title>
        <authorList>
            <person name="Klenk H.-P."/>
        </authorList>
    </citation>
    <scope>NUCLEOTIDE SEQUENCE [LARGE SCALE GENOMIC DNA]</scope>
    <source>
        <strain evidence="11 12">DSM 100723</strain>
    </source>
</reference>
<dbReference type="InterPro" id="IPR017853">
    <property type="entry name" value="GH"/>
</dbReference>
<evidence type="ECO:0000256" key="9">
    <source>
        <dbReference type="SAM" id="Phobius"/>
    </source>
</evidence>
<dbReference type="InterPro" id="IPR018087">
    <property type="entry name" value="Glyco_hydro_5_CS"/>
</dbReference>
<keyword evidence="9" id="KW-0472">Membrane</keyword>
<evidence type="ECO:0000313" key="11">
    <source>
        <dbReference type="EMBL" id="MBA8795374.1"/>
    </source>
</evidence>
<sequence length="557" mass="58403">MRTVSRLRPVARRRFGRRLLPASVTAVVAVVCTLAVVVGFLTVRPDRAVAATSGWLRTSGATITTADGRPYVIKAVSWFGMETANCAPHGLWQIGLDAGMAQIASFGFTTIRLPYSNECLAGSSTSGIDASKNPGLVGKTPLQVMDAVIASARAHGLTVILDRHRPDSGSQSALWYTSAWSEQRWIDDWVMLAKRYRNDPTVIGVDLHNEPHGTACWGCGDRSRDWAAAATRAGNAVLAANPNLLIVVEGVEQQGNNQATWWGGGLADVAAHPVVLSVPNRVVYSPHDYPASIYPQPWFSAADYPANLDRVWTANWGYLVQRNIAPVLLGEFGTRLQTDTDRQWLTRLVGYLKTNRISFAYWSFNPNSGDTGGLVGDDWVTPQRAKLDALAPILGRSAPTSGPSTPAPSSPAPSSPAPSSPAPSSPAPSSPAPSSPAPSSPAPSSPTPSAPPSSGAPSSGAATASWQLSSSWNAGYVAQLTVRAGSTAKNGWSVSWADPSATGVANAWGMTCAVASGRVTCTGADWARTIPAGQSVTVGLQANSPGPAPQSPVLTLR</sequence>
<evidence type="ECO:0000259" key="10">
    <source>
        <dbReference type="PROSITE" id="PS51173"/>
    </source>
</evidence>
<dbReference type="Proteomes" id="UP000523079">
    <property type="component" value="Unassembled WGS sequence"/>
</dbReference>
<feature type="compositionally biased region" description="Pro residues" evidence="8">
    <location>
        <begin position="405"/>
        <end position="451"/>
    </location>
</feature>
<dbReference type="InterPro" id="IPR012291">
    <property type="entry name" value="CBM2_carb-bd_dom_sf"/>
</dbReference>
<keyword evidence="5 7" id="KW-0326">Glycosidase</keyword>